<dbReference type="Pfam" id="PF14078">
    <property type="entry name" value="DUF4259"/>
    <property type="match status" value="1"/>
</dbReference>
<evidence type="ECO:0000313" key="1">
    <source>
        <dbReference type="EMBL" id="GAA3227130.1"/>
    </source>
</evidence>
<evidence type="ECO:0008006" key="3">
    <source>
        <dbReference type="Google" id="ProtNLM"/>
    </source>
</evidence>
<sequence length="152" mass="16580">MESETAWWETVAAVPPWNAPWLGRFPGPFDSDESADDLARLAEGPDAQRALTEMLTGFVADEGRVCSDDADGPVAAACLVGVRRSGEILDESVAPVLEATAFTVTEELRALAAAVLDKAVRAEDNEYREWCESAEDLADWMGQLALYRRYLA</sequence>
<dbReference type="EMBL" id="BAAAUV010000017">
    <property type="protein sequence ID" value="GAA3227130.1"/>
    <property type="molecule type" value="Genomic_DNA"/>
</dbReference>
<gene>
    <name evidence="1" type="ORF">GCM10010468_55760</name>
</gene>
<dbReference type="InterPro" id="IPR025355">
    <property type="entry name" value="DUF4259"/>
</dbReference>
<dbReference type="Proteomes" id="UP001501237">
    <property type="component" value="Unassembled WGS sequence"/>
</dbReference>
<proteinExistence type="predicted"/>
<protein>
    <recommendedName>
        <fullName evidence="3">DUF4259 domain-containing protein</fullName>
    </recommendedName>
</protein>
<reference evidence="2" key="1">
    <citation type="journal article" date="2019" name="Int. J. Syst. Evol. Microbiol.">
        <title>The Global Catalogue of Microorganisms (GCM) 10K type strain sequencing project: providing services to taxonomists for standard genome sequencing and annotation.</title>
        <authorList>
            <consortium name="The Broad Institute Genomics Platform"/>
            <consortium name="The Broad Institute Genome Sequencing Center for Infectious Disease"/>
            <person name="Wu L."/>
            <person name="Ma J."/>
        </authorList>
    </citation>
    <scope>NUCLEOTIDE SEQUENCE [LARGE SCALE GENOMIC DNA]</scope>
    <source>
        <strain evidence="2">JCM 9377</strain>
    </source>
</reference>
<evidence type="ECO:0000313" key="2">
    <source>
        <dbReference type="Proteomes" id="UP001501237"/>
    </source>
</evidence>
<name>A0ABP6QFP9_9ACTN</name>
<dbReference type="RefSeq" id="WP_344833994.1">
    <property type="nucleotide sequence ID" value="NZ_BAAAUV010000017.1"/>
</dbReference>
<comment type="caution">
    <text evidence="1">The sequence shown here is derived from an EMBL/GenBank/DDBJ whole genome shotgun (WGS) entry which is preliminary data.</text>
</comment>
<organism evidence="1 2">
    <name type="scientific">Actinocorallia longicatena</name>
    <dbReference type="NCBI Taxonomy" id="111803"/>
    <lineage>
        <taxon>Bacteria</taxon>
        <taxon>Bacillati</taxon>
        <taxon>Actinomycetota</taxon>
        <taxon>Actinomycetes</taxon>
        <taxon>Streptosporangiales</taxon>
        <taxon>Thermomonosporaceae</taxon>
        <taxon>Actinocorallia</taxon>
    </lineage>
</organism>
<accession>A0ABP6QFP9</accession>
<keyword evidence="2" id="KW-1185">Reference proteome</keyword>